<sequence>MSGFPLRDSAAVAAALVCPPVVAALLVPFRADLTSTNAARGLSLMPPSTATKTRSPVLFTASTR</sequence>
<dbReference type="Proteomes" id="UP000660675">
    <property type="component" value="Unassembled WGS sequence"/>
</dbReference>
<evidence type="ECO:0000313" key="1">
    <source>
        <dbReference type="EMBL" id="GGV74833.1"/>
    </source>
</evidence>
<comment type="caution">
    <text evidence="1">The sequence shown here is derived from an EMBL/GenBank/DDBJ whole genome shotgun (WGS) entry which is preliminary data.</text>
</comment>
<reference evidence="2" key="1">
    <citation type="journal article" date="2019" name="Int. J. Syst. Evol. Microbiol.">
        <title>The Global Catalogue of Microorganisms (GCM) 10K type strain sequencing project: providing services to taxonomists for standard genome sequencing and annotation.</title>
        <authorList>
            <consortium name="The Broad Institute Genomics Platform"/>
            <consortium name="The Broad Institute Genome Sequencing Center for Infectious Disease"/>
            <person name="Wu L."/>
            <person name="Ma J."/>
        </authorList>
    </citation>
    <scope>NUCLEOTIDE SEQUENCE [LARGE SCALE GENOMIC DNA]</scope>
    <source>
        <strain evidence="2">JCM 4376</strain>
    </source>
</reference>
<evidence type="ECO:0000313" key="2">
    <source>
        <dbReference type="Proteomes" id="UP000660675"/>
    </source>
</evidence>
<protein>
    <recommendedName>
        <fullName evidence="3">Secreted protein</fullName>
    </recommendedName>
</protein>
<gene>
    <name evidence="1" type="ORF">GCM10015535_04220</name>
</gene>
<name>A0ABQ2VU74_9ACTN</name>
<organism evidence="1 2">
    <name type="scientific">Streptomyces gelaticus</name>
    <dbReference type="NCBI Taxonomy" id="285446"/>
    <lineage>
        <taxon>Bacteria</taxon>
        <taxon>Bacillati</taxon>
        <taxon>Actinomycetota</taxon>
        <taxon>Actinomycetes</taxon>
        <taxon>Kitasatosporales</taxon>
        <taxon>Streptomycetaceae</taxon>
        <taxon>Streptomyces</taxon>
    </lineage>
</organism>
<evidence type="ECO:0008006" key="3">
    <source>
        <dbReference type="Google" id="ProtNLM"/>
    </source>
</evidence>
<accession>A0ABQ2VU74</accession>
<dbReference type="EMBL" id="BMTF01000001">
    <property type="protein sequence ID" value="GGV74833.1"/>
    <property type="molecule type" value="Genomic_DNA"/>
</dbReference>
<dbReference type="RefSeq" id="WP_189540311.1">
    <property type="nucleotide sequence ID" value="NZ_BMTF01000001.1"/>
</dbReference>
<keyword evidence="2" id="KW-1185">Reference proteome</keyword>
<proteinExistence type="predicted"/>